<dbReference type="KEGG" id="hbs:IPV69_23565"/>
<evidence type="ECO:0000259" key="2">
    <source>
        <dbReference type="Pfam" id="PF07995"/>
    </source>
</evidence>
<keyword evidence="4" id="KW-1185">Reference proteome</keyword>
<dbReference type="RefSeq" id="WP_206292181.1">
    <property type="nucleotide sequence ID" value="NZ_CP063458.1"/>
</dbReference>
<dbReference type="Gene3D" id="2.120.10.30">
    <property type="entry name" value="TolB, C-terminal domain"/>
    <property type="match status" value="1"/>
</dbReference>
<feature type="region of interest" description="Disordered" evidence="1">
    <location>
        <begin position="793"/>
        <end position="819"/>
    </location>
</feature>
<proteinExistence type="predicted"/>
<dbReference type="AlphaFoldDB" id="A0A7M2WWE5"/>
<feature type="domain" description="Glucose/Sorbosone dehydrogenase" evidence="2">
    <location>
        <begin position="32"/>
        <end position="342"/>
    </location>
</feature>
<gene>
    <name evidence="3" type="ORF">IPV69_23565</name>
</gene>
<protein>
    <submittedName>
        <fullName evidence="3">PQQ-dependent sugar dehydrogenase</fullName>
    </submittedName>
</protein>
<dbReference type="InterPro" id="IPR011042">
    <property type="entry name" value="6-blade_b-propeller_TolB-like"/>
</dbReference>
<dbReference type="Gene3D" id="2.60.40.10">
    <property type="entry name" value="Immunoglobulins"/>
    <property type="match status" value="1"/>
</dbReference>
<dbReference type="SUPFAM" id="SSF49785">
    <property type="entry name" value="Galactose-binding domain-like"/>
    <property type="match status" value="2"/>
</dbReference>
<dbReference type="Pfam" id="PF07995">
    <property type="entry name" value="GSDH"/>
    <property type="match status" value="1"/>
</dbReference>
<dbReference type="Proteomes" id="UP000593765">
    <property type="component" value="Chromosome"/>
</dbReference>
<dbReference type="InterPro" id="IPR008979">
    <property type="entry name" value="Galactose-bd-like_sf"/>
</dbReference>
<reference evidence="3 4" key="1">
    <citation type="submission" date="2020-10" db="EMBL/GenBank/DDBJ databases">
        <title>Wide distribution of Phycisphaera-like planctomycetes from WD2101 soil group in peatlands and genome analysis of the first cultivated representative.</title>
        <authorList>
            <person name="Dedysh S.N."/>
            <person name="Beletsky A.V."/>
            <person name="Ivanova A."/>
            <person name="Kulichevskaya I.S."/>
            <person name="Suzina N.E."/>
            <person name="Philippov D.A."/>
            <person name="Rakitin A.L."/>
            <person name="Mardanov A.V."/>
            <person name="Ravin N.V."/>
        </authorList>
    </citation>
    <scope>NUCLEOTIDE SEQUENCE [LARGE SCALE GENOMIC DNA]</scope>
    <source>
        <strain evidence="3 4">M1803</strain>
    </source>
</reference>
<dbReference type="SUPFAM" id="SSF48726">
    <property type="entry name" value="Immunoglobulin"/>
    <property type="match status" value="1"/>
</dbReference>
<dbReference type="PANTHER" id="PTHR19328">
    <property type="entry name" value="HEDGEHOG-INTERACTING PROTEIN"/>
    <property type="match status" value="1"/>
</dbReference>
<name>A0A7M2WWE5_9BACT</name>
<feature type="compositionally biased region" description="Pro residues" evidence="1">
    <location>
        <begin position="798"/>
        <end position="818"/>
    </location>
</feature>
<dbReference type="Gene3D" id="2.60.120.430">
    <property type="entry name" value="Galactose-binding lectin"/>
    <property type="match status" value="2"/>
</dbReference>
<dbReference type="InterPro" id="IPR012938">
    <property type="entry name" value="Glc/Sorbosone_DH"/>
</dbReference>
<dbReference type="InterPro" id="IPR013783">
    <property type="entry name" value="Ig-like_fold"/>
</dbReference>
<dbReference type="EMBL" id="CP063458">
    <property type="protein sequence ID" value="QOV89161.1"/>
    <property type="molecule type" value="Genomic_DNA"/>
</dbReference>
<sequence length="965" mass="100113">MKIESLEARLLLKVPAGFIETTVVPSIPYASGMTVAPDGRVFVAQQKSGQIRVVKNGTLLPAPFATLPVRVAAETGLLGVAVDPQFASNGYLYAYWTSASPDVHNVVTRFTASGDVASANSRVDLINLPGPAQFHQGGMIGFGPDGKLYVPVGDHGDPTKAPPLTSTFGKILRFNKDGSIPSDNPFYGQTTGIYRSIWATGLRNPFQFDFQPGTGRLHINDVGLDTWEEINLGVAGANYGWPGIEGPRAGQSPPAAYNDPIYAYQHGTGDGAVSITGGAFYAGGPFPASYDGRYFFADFAAGYIKSISAADPSGSLQPFGTDFEYPIDLKRSTDGALWVLNHGDVNTAAGSLVKIEYVGDGQSQKPNIVTQPLPQTVPIGQQATFIVTAGGPGTLRYQWQRNGVDIADADEASYSRTVAAADNGALFRVVVSNANGSTASNAVALTAVSNQYPTPTIGAPAATLKYVAGQSISFSGIGTDPEDGTVPASRMSWSVVFYHDTHSHPFIDSIPGVSSGSFVVPAVGETAANVWYRIFLTTTDSGGLSRTTSRDIFPVKSEVTINASVGGVVTSGFALTLDGSPITSGKVFTGVAGIARSLGAPAAQLIGGIRYDFVGWSDGGAASHGISTPDVNTTYTARYAPAGTSPPAAELVRVNFQPAAAPTVSGYLVDAGQTFAARNGRTYGWTTSHTDAVVDRNKNSNQLLDTNVGVKAAARWELVVPNGSYSVKVSVGDAAASSRNNVYVEGISTFNYVPLATGAFASRMVSVSVTDGRLTVAIGSAATGTTRINYVEIAPAGTSPPPTSPPPTSPPPPPPPVSSPIRVNFQPGAAPTVAGYLVDAGGTFGSRNGQNYGWTVSHAASVVDRNKNSNQLLDTNVGVIAGGRWELAVANGTYLVTVSVGDGSATSKNNVYIEGVNAFSQLSLGANAFASKAVTVTVADGRLLLGIGSAATGTTRINYIEVTRL</sequence>
<accession>A0A7M2WWE5</accession>
<evidence type="ECO:0000256" key="1">
    <source>
        <dbReference type="SAM" id="MobiDB-lite"/>
    </source>
</evidence>
<evidence type="ECO:0000313" key="3">
    <source>
        <dbReference type="EMBL" id="QOV89161.1"/>
    </source>
</evidence>
<dbReference type="PANTHER" id="PTHR19328:SF75">
    <property type="entry name" value="ALDOSE SUGAR DEHYDROGENASE YLII"/>
    <property type="match status" value="1"/>
</dbReference>
<organism evidence="3 4">
    <name type="scientific">Humisphaera borealis</name>
    <dbReference type="NCBI Taxonomy" id="2807512"/>
    <lineage>
        <taxon>Bacteria</taxon>
        <taxon>Pseudomonadati</taxon>
        <taxon>Planctomycetota</taxon>
        <taxon>Phycisphaerae</taxon>
        <taxon>Tepidisphaerales</taxon>
        <taxon>Tepidisphaeraceae</taxon>
        <taxon>Humisphaera</taxon>
    </lineage>
</organism>
<dbReference type="SUPFAM" id="SSF50952">
    <property type="entry name" value="Soluble quinoprotein glucose dehydrogenase"/>
    <property type="match status" value="1"/>
</dbReference>
<dbReference type="InterPro" id="IPR036179">
    <property type="entry name" value="Ig-like_dom_sf"/>
</dbReference>
<evidence type="ECO:0000313" key="4">
    <source>
        <dbReference type="Proteomes" id="UP000593765"/>
    </source>
</evidence>
<dbReference type="InterPro" id="IPR011041">
    <property type="entry name" value="Quinoprot_gluc/sorb_DH_b-prop"/>
</dbReference>